<sequence>TIAFDDLYLKMQPPFQIDIYTYNIDEVYPHWCQWRIGMVSQEVFIARFLPSYEYEYFKRMLEEMAEEERARTEKRLELPFPWLRKAEE</sequence>
<dbReference type="AlphaFoldDB" id="X1QBJ6"/>
<evidence type="ECO:0000313" key="1">
    <source>
        <dbReference type="EMBL" id="GAI65588.1"/>
    </source>
</evidence>
<comment type="caution">
    <text evidence="1">The sequence shown here is derived from an EMBL/GenBank/DDBJ whole genome shotgun (WGS) entry which is preliminary data.</text>
</comment>
<reference evidence="1" key="1">
    <citation type="journal article" date="2014" name="Front. Microbiol.">
        <title>High frequency of phylogenetically diverse reductive dehalogenase-homologous genes in deep subseafloor sedimentary metagenomes.</title>
        <authorList>
            <person name="Kawai M."/>
            <person name="Futagami T."/>
            <person name="Toyoda A."/>
            <person name="Takaki Y."/>
            <person name="Nishi S."/>
            <person name="Hori S."/>
            <person name="Arai W."/>
            <person name="Tsubouchi T."/>
            <person name="Morono Y."/>
            <person name="Uchiyama I."/>
            <person name="Ito T."/>
            <person name="Fujiyama A."/>
            <person name="Inagaki F."/>
            <person name="Takami H."/>
        </authorList>
    </citation>
    <scope>NUCLEOTIDE SEQUENCE</scope>
    <source>
        <strain evidence="1">Expedition CK06-06</strain>
    </source>
</reference>
<gene>
    <name evidence="1" type="ORF">S12H4_08515</name>
</gene>
<feature type="non-terminal residue" evidence="1">
    <location>
        <position position="1"/>
    </location>
</feature>
<protein>
    <submittedName>
        <fullName evidence="1">Uncharacterized protein</fullName>
    </submittedName>
</protein>
<organism evidence="1">
    <name type="scientific">marine sediment metagenome</name>
    <dbReference type="NCBI Taxonomy" id="412755"/>
    <lineage>
        <taxon>unclassified sequences</taxon>
        <taxon>metagenomes</taxon>
        <taxon>ecological metagenomes</taxon>
    </lineage>
</organism>
<accession>X1QBJ6</accession>
<name>X1QBJ6_9ZZZZ</name>
<dbReference type="EMBL" id="BARW01003296">
    <property type="protein sequence ID" value="GAI65588.1"/>
    <property type="molecule type" value="Genomic_DNA"/>
</dbReference>
<proteinExistence type="predicted"/>